<name>A0ABW3HJS9_9BACL</name>
<keyword evidence="2" id="KW-1185">Reference proteome</keyword>
<reference evidence="2" key="1">
    <citation type="journal article" date="2019" name="Int. J. Syst. Evol. Microbiol.">
        <title>The Global Catalogue of Microorganisms (GCM) 10K type strain sequencing project: providing services to taxonomists for standard genome sequencing and annotation.</title>
        <authorList>
            <consortium name="The Broad Institute Genomics Platform"/>
            <consortium name="The Broad Institute Genome Sequencing Center for Infectious Disease"/>
            <person name="Wu L."/>
            <person name="Ma J."/>
        </authorList>
    </citation>
    <scope>NUCLEOTIDE SEQUENCE [LARGE SCALE GENOMIC DNA]</scope>
    <source>
        <strain evidence="2">CCUG 59129</strain>
    </source>
</reference>
<gene>
    <name evidence="1" type="ORF">ACFQ2I_00015</name>
</gene>
<sequence length="58" mass="6124">MNLPLGPGLLLRITSIGGSNTLPLGEERLATHKKPAAVICDRLFVLGDAHSAPDEFIS</sequence>
<dbReference type="EMBL" id="JBHTJZ010000002">
    <property type="protein sequence ID" value="MFD0957777.1"/>
    <property type="molecule type" value="Genomic_DNA"/>
</dbReference>
<evidence type="ECO:0000313" key="2">
    <source>
        <dbReference type="Proteomes" id="UP001596989"/>
    </source>
</evidence>
<dbReference type="Proteomes" id="UP001596989">
    <property type="component" value="Unassembled WGS sequence"/>
</dbReference>
<proteinExistence type="predicted"/>
<comment type="caution">
    <text evidence="1">The sequence shown here is derived from an EMBL/GenBank/DDBJ whole genome shotgun (WGS) entry which is preliminary data.</text>
</comment>
<protein>
    <submittedName>
        <fullName evidence="1">Uncharacterized protein</fullName>
    </submittedName>
</protein>
<evidence type="ECO:0000313" key="1">
    <source>
        <dbReference type="EMBL" id="MFD0957777.1"/>
    </source>
</evidence>
<organism evidence="1 2">
    <name type="scientific">Paenibacillus chungangensis</name>
    <dbReference type="NCBI Taxonomy" id="696535"/>
    <lineage>
        <taxon>Bacteria</taxon>
        <taxon>Bacillati</taxon>
        <taxon>Bacillota</taxon>
        <taxon>Bacilli</taxon>
        <taxon>Bacillales</taxon>
        <taxon>Paenibacillaceae</taxon>
        <taxon>Paenibacillus</taxon>
    </lineage>
</organism>
<dbReference type="RefSeq" id="WP_377561378.1">
    <property type="nucleotide sequence ID" value="NZ_JBHTJZ010000002.1"/>
</dbReference>
<accession>A0ABW3HJS9</accession>